<dbReference type="Gene3D" id="1.20.58.110">
    <property type="entry name" value="Ribosomal protein S20"/>
    <property type="match status" value="1"/>
</dbReference>
<keyword evidence="5 8" id="KW-0689">Ribosomal protein</keyword>
<reference evidence="10 12" key="3">
    <citation type="submission" date="2020-05" db="EMBL/GenBank/DDBJ databases">
        <title>FDA dAtabase for Regulatory Grade micrObial Sequences (FDA-ARGOS): Supporting development and validation of Infectious Disease Dx tests.</title>
        <authorList>
            <person name="Pederson C."/>
            <person name="Tallon L."/>
            <person name="Sadzewicz L."/>
            <person name="Zhao X."/>
            <person name="Vavikolanu K."/>
            <person name="Mehta A."/>
            <person name="Aluvathingal J."/>
            <person name="Nadendla S."/>
            <person name="Myers T."/>
            <person name="Yan Y."/>
            <person name="Sichtig H."/>
        </authorList>
    </citation>
    <scope>NUCLEOTIDE SEQUENCE [LARGE SCALE GENOMIC DNA]</scope>
    <source>
        <strain evidence="10 12">FDAARGOS_764</strain>
    </source>
</reference>
<evidence type="ECO:0000313" key="9">
    <source>
        <dbReference type="EMBL" id="OXZ38532.1"/>
    </source>
</evidence>
<evidence type="ECO:0000313" key="10">
    <source>
        <dbReference type="EMBL" id="QKH80009.1"/>
    </source>
</evidence>
<dbReference type="EMBL" id="CP054000">
    <property type="protein sequence ID" value="QKH80009.1"/>
    <property type="molecule type" value="Genomic_DNA"/>
</dbReference>
<evidence type="ECO:0000256" key="8">
    <source>
        <dbReference type="HAMAP-Rule" id="MF_00500"/>
    </source>
</evidence>
<evidence type="ECO:0000313" key="11">
    <source>
        <dbReference type="Proteomes" id="UP000215361"/>
    </source>
</evidence>
<keyword evidence="6 8" id="KW-0687">Ribonucleoprotein</keyword>
<dbReference type="SUPFAM" id="SSF46992">
    <property type="entry name" value="Ribosomal protein S20"/>
    <property type="match status" value="1"/>
</dbReference>
<keyword evidence="3 8" id="KW-0699">rRNA-binding</keyword>
<dbReference type="NCBIfam" id="TIGR00029">
    <property type="entry name" value="S20"/>
    <property type="match status" value="1"/>
</dbReference>
<organism evidence="9 11">
    <name type="scientific">Finegoldia magna</name>
    <name type="common">Peptostreptococcus magnus</name>
    <dbReference type="NCBI Taxonomy" id="1260"/>
    <lineage>
        <taxon>Bacteria</taxon>
        <taxon>Bacillati</taxon>
        <taxon>Bacillota</taxon>
        <taxon>Tissierellia</taxon>
        <taxon>Tissierellales</taxon>
        <taxon>Peptoniphilaceae</taxon>
        <taxon>Finegoldia</taxon>
    </lineage>
</organism>
<comment type="similarity">
    <text evidence="2 8">Belongs to the bacterial ribosomal protein bS20 family.</text>
</comment>
<dbReference type="GO" id="GO:0006412">
    <property type="term" value="P:translation"/>
    <property type="evidence" value="ECO:0007669"/>
    <property type="project" value="UniProtKB-UniRule"/>
</dbReference>
<name>A0A133MXR4_FINMA</name>
<dbReference type="GO" id="GO:0005829">
    <property type="term" value="C:cytosol"/>
    <property type="evidence" value="ECO:0007669"/>
    <property type="project" value="TreeGrafter"/>
</dbReference>
<evidence type="ECO:0000256" key="2">
    <source>
        <dbReference type="ARBA" id="ARBA00007634"/>
    </source>
</evidence>
<dbReference type="GO" id="GO:0015935">
    <property type="term" value="C:small ribosomal subunit"/>
    <property type="evidence" value="ECO:0007669"/>
    <property type="project" value="TreeGrafter"/>
</dbReference>
<dbReference type="PANTHER" id="PTHR33398">
    <property type="entry name" value="30S RIBOSOMAL PROTEIN S20"/>
    <property type="match status" value="1"/>
</dbReference>
<dbReference type="Pfam" id="PF01649">
    <property type="entry name" value="Ribosomal_S20p"/>
    <property type="match status" value="1"/>
</dbReference>
<protein>
    <recommendedName>
        <fullName evidence="7 8">Small ribosomal subunit protein bS20</fullName>
    </recommendedName>
</protein>
<keyword evidence="4 8" id="KW-0694">RNA-binding</keyword>
<dbReference type="InterPro" id="IPR002583">
    <property type="entry name" value="Ribosomal_bS20"/>
</dbReference>
<dbReference type="PANTHER" id="PTHR33398:SF1">
    <property type="entry name" value="SMALL RIBOSOMAL SUBUNIT PROTEIN BS20C"/>
    <property type="match status" value="1"/>
</dbReference>
<evidence type="ECO:0000256" key="4">
    <source>
        <dbReference type="ARBA" id="ARBA00022884"/>
    </source>
</evidence>
<dbReference type="InterPro" id="IPR036510">
    <property type="entry name" value="Ribosomal_bS20_sf"/>
</dbReference>
<reference evidence="9" key="1">
    <citation type="journal article" date="2017" name="J. Clin. Microbiol.">
        <title>Finegoldia magna Isolated from Orthopedic Joint Implant-Associated Infections.</title>
        <authorList>
            <person name="Soderquist B."/>
            <person name="Bjorklund S."/>
            <person name="Hellmark B."/>
            <person name="Jensen A."/>
            <person name="Bruggemann H."/>
        </authorList>
    </citation>
    <scope>NUCLEOTIDE SEQUENCE</scope>
    <source>
        <strain evidence="9">08T492</strain>
    </source>
</reference>
<evidence type="ECO:0000313" key="12">
    <source>
        <dbReference type="Proteomes" id="UP000502899"/>
    </source>
</evidence>
<evidence type="ECO:0000256" key="3">
    <source>
        <dbReference type="ARBA" id="ARBA00022730"/>
    </source>
</evidence>
<dbReference type="FunFam" id="1.20.58.110:FF:000001">
    <property type="entry name" value="30S ribosomal protein S20"/>
    <property type="match status" value="1"/>
</dbReference>
<accession>A0A133MXR4</accession>
<dbReference type="GO" id="GO:0070181">
    <property type="term" value="F:small ribosomal subunit rRNA binding"/>
    <property type="evidence" value="ECO:0007669"/>
    <property type="project" value="TreeGrafter"/>
</dbReference>
<dbReference type="SMR" id="A0A133MXR4"/>
<evidence type="ECO:0000256" key="5">
    <source>
        <dbReference type="ARBA" id="ARBA00022980"/>
    </source>
</evidence>
<dbReference type="HAMAP" id="MF_00500">
    <property type="entry name" value="Ribosomal_bS20"/>
    <property type="match status" value="1"/>
</dbReference>
<dbReference type="OMA" id="KRCFSAC"/>
<dbReference type="AlphaFoldDB" id="A0A133MXR4"/>
<dbReference type="EMBL" id="NDYI01000010">
    <property type="protein sequence ID" value="OXZ38532.1"/>
    <property type="molecule type" value="Genomic_DNA"/>
</dbReference>
<dbReference type="Proteomes" id="UP000215361">
    <property type="component" value="Unassembled WGS sequence"/>
</dbReference>
<evidence type="ECO:0000256" key="1">
    <source>
        <dbReference type="ARBA" id="ARBA00003134"/>
    </source>
</evidence>
<proteinExistence type="inferred from homology"/>
<evidence type="ECO:0000256" key="7">
    <source>
        <dbReference type="ARBA" id="ARBA00035136"/>
    </source>
</evidence>
<dbReference type="RefSeq" id="WP_002838176.1">
    <property type="nucleotide sequence ID" value="NZ_CABKMR010000001.1"/>
</dbReference>
<dbReference type="GO" id="GO:0003735">
    <property type="term" value="F:structural constituent of ribosome"/>
    <property type="evidence" value="ECO:0007669"/>
    <property type="project" value="InterPro"/>
</dbReference>
<evidence type="ECO:0000256" key="6">
    <source>
        <dbReference type="ARBA" id="ARBA00023274"/>
    </source>
</evidence>
<dbReference type="Proteomes" id="UP000502899">
    <property type="component" value="Chromosome"/>
</dbReference>
<reference evidence="11" key="2">
    <citation type="submission" date="2017-04" db="EMBL/GenBank/DDBJ databases">
        <title>Finegoldia magna isolated from orthopedic joint implant-associated infections.</title>
        <authorList>
            <person name="Bjorklund S."/>
            <person name="Bruggemann H."/>
            <person name="Jensen A."/>
            <person name="Hellmark B."/>
            <person name="Soderquist B."/>
        </authorList>
    </citation>
    <scope>NUCLEOTIDE SEQUENCE [LARGE SCALE GENOMIC DNA]</scope>
    <source>
        <strain evidence="11">08T492</strain>
    </source>
</reference>
<sequence>MANIKSAIKRIDVTKLETARNKSKKSAIKTFIKKFEAAIEKNDKEDATKLFNLATKKIDQAASKNTISKNSAAKKISRMAKELNKLA</sequence>
<gene>
    <name evidence="8 10" type="primary">rpsT</name>
    <name evidence="9" type="ORF">B9N56_03815</name>
    <name evidence="10" type="ORF">FOC70_06495</name>
</gene>
<comment type="function">
    <text evidence="1 8">Binds directly to 16S ribosomal RNA.</text>
</comment>